<evidence type="ECO:0000313" key="1">
    <source>
        <dbReference type="EMBL" id="QJA65885.1"/>
    </source>
</evidence>
<name>A0A6M3J9D8_9ZZZZ</name>
<protein>
    <submittedName>
        <fullName evidence="1">Uncharacterized protein</fullName>
    </submittedName>
</protein>
<reference evidence="1" key="1">
    <citation type="submission" date="2020-03" db="EMBL/GenBank/DDBJ databases">
        <title>The deep terrestrial virosphere.</title>
        <authorList>
            <person name="Holmfeldt K."/>
            <person name="Nilsson E."/>
            <person name="Simone D."/>
            <person name="Lopez-Fernandez M."/>
            <person name="Wu X."/>
            <person name="de Brujin I."/>
            <person name="Lundin D."/>
            <person name="Andersson A."/>
            <person name="Bertilsson S."/>
            <person name="Dopson M."/>
        </authorList>
    </citation>
    <scope>NUCLEOTIDE SEQUENCE</scope>
    <source>
        <strain evidence="1">MM415B00370</strain>
    </source>
</reference>
<gene>
    <name evidence="1" type="ORF">MM415B00370_0003</name>
</gene>
<proteinExistence type="predicted"/>
<accession>A0A6M3J9D8</accession>
<organism evidence="1">
    <name type="scientific">viral metagenome</name>
    <dbReference type="NCBI Taxonomy" id="1070528"/>
    <lineage>
        <taxon>unclassified sequences</taxon>
        <taxon>metagenomes</taxon>
        <taxon>organismal metagenomes</taxon>
    </lineage>
</organism>
<dbReference type="AlphaFoldDB" id="A0A6M3J9D8"/>
<dbReference type="EMBL" id="MT141546">
    <property type="protein sequence ID" value="QJA65885.1"/>
    <property type="molecule type" value="Genomic_DNA"/>
</dbReference>
<sequence length="86" mass="9774">MRPKPTAVQISGPFIFVKYSYRQTPDLYVAMKGHPVYCTQCEEQFGLDKLVSHIAGHDRRKNKPQLYSMQDGQPVLITGFGEKEGD</sequence>